<dbReference type="InterPro" id="IPR005182">
    <property type="entry name" value="YdbS-like_PH"/>
</dbReference>
<proteinExistence type="predicted"/>
<dbReference type="Pfam" id="PF03703">
    <property type="entry name" value="bPH_2"/>
    <property type="match status" value="1"/>
</dbReference>
<dbReference type="PANTHER" id="PTHR37938:SF1">
    <property type="entry name" value="BLL0215 PROTEIN"/>
    <property type="match status" value="1"/>
</dbReference>
<sequence>MSYVDKNLIPGETILYRTKLHWVVLLWPVLVGSFLGLASLVLIFGAVGARAGDHQSHAVATGAGLFFLLVAAAITGFGILRRNATEIAVTNKRVLIKTGLLSRRTIELLISKIESIGVDESPFGRILGFGTVIVRGTGGTPESFDRIAHPLEFRRQVHGQVDPAQGR</sequence>
<organism evidence="3 4">
    <name type="scientific">Eiseniibacteriota bacterium</name>
    <dbReference type="NCBI Taxonomy" id="2212470"/>
    <lineage>
        <taxon>Bacteria</taxon>
        <taxon>Candidatus Eiseniibacteriota</taxon>
    </lineage>
</organism>
<dbReference type="EMBL" id="VBOW01000022">
    <property type="protein sequence ID" value="TMQ59398.1"/>
    <property type="molecule type" value="Genomic_DNA"/>
</dbReference>
<keyword evidence="1" id="KW-0812">Transmembrane</keyword>
<comment type="caution">
    <text evidence="3">The sequence shown here is derived from an EMBL/GenBank/DDBJ whole genome shotgun (WGS) entry which is preliminary data.</text>
</comment>
<gene>
    <name evidence="3" type="ORF">E6K76_04845</name>
</gene>
<dbReference type="PANTHER" id="PTHR37938">
    <property type="entry name" value="BLL0215 PROTEIN"/>
    <property type="match status" value="1"/>
</dbReference>
<evidence type="ECO:0000313" key="3">
    <source>
        <dbReference type="EMBL" id="TMQ59398.1"/>
    </source>
</evidence>
<evidence type="ECO:0000256" key="1">
    <source>
        <dbReference type="SAM" id="Phobius"/>
    </source>
</evidence>
<evidence type="ECO:0000313" key="4">
    <source>
        <dbReference type="Proteomes" id="UP000316852"/>
    </source>
</evidence>
<feature type="domain" description="YdbS-like PH" evidence="2">
    <location>
        <begin position="84"/>
        <end position="154"/>
    </location>
</feature>
<keyword evidence="1" id="KW-1133">Transmembrane helix</keyword>
<dbReference type="AlphaFoldDB" id="A0A538T6Z5"/>
<name>A0A538T6Z5_UNCEI</name>
<evidence type="ECO:0000259" key="2">
    <source>
        <dbReference type="Pfam" id="PF03703"/>
    </source>
</evidence>
<feature type="transmembrane region" description="Helical" evidence="1">
    <location>
        <begin position="59"/>
        <end position="80"/>
    </location>
</feature>
<dbReference type="Proteomes" id="UP000316852">
    <property type="component" value="Unassembled WGS sequence"/>
</dbReference>
<protein>
    <recommendedName>
        <fullName evidence="2">YdbS-like PH domain-containing protein</fullName>
    </recommendedName>
</protein>
<feature type="transmembrane region" description="Helical" evidence="1">
    <location>
        <begin position="20"/>
        <end position="47"/>
    </location>
</feature>
<reference evidence="3 4" key="1">
    <citation type="journal article" date="2019" name="Nat. Microbiol.">
        <title>Mediterranean grassland soil C-N compound turnover is dependent on rainfall and depth, and is mediated by genomically divergent microorganisms.</title>
        <authorList>
            <person name="Diamond S."/>
            <person name="Andeer P.F."/>
            <person name="Li Z."/>
            <person name="Crits-Christoph A."/>
            <person name="Burstein D."/>
            <person name="Anantharaman K."/>
            <person name="Lane K.R."/>
            <person name="Thomas B.C."/>
            <person name="Pan C."/>
            <person name="Northen T.R."/>
            <person name="Banfield J.F."/>
        </authorList>
    </citation>
    <scope>NUCLEOTIDE SEQUENCE [LARGE SCALE GENOMIC DNA]</scope>
    <source>
        <strain evidence="3">WS_6</strain>
    </source>
</reference>
<accession>A0A538T6Z5</accession>
<keyword evidence="1" id="KW-0472">Membrane</keyword>